<dbReference type="RefSeq" id="WP_380672347.1">
    <property type="nucleotide sequence ID" value="NZ_JBHTCJ010000017.1"/>
</dbReference>
<comment type="caution">
    <text evidence="1">The sequence shown here is derived from an EMBL/GenBank/DDBJ whole genome shotgun (WGS) entry which is preliminary data.</text>
</comment>
<evidence type="ECO:0000313" key="2">
    <source>
        <dbReference type="Proteomes" id="UP001596504"/>
    </source>
</evidence>
<evidence type="ECO:0000313" key="1">
    <source>
        <dbReference type="EMBL" id="MFC7344502.1"/>
    </source>
</evidence>
<dbReference type="EMBL" id="JBHTCJ010000017">
    <property type="protein sequence ID" value="MFC7344502.1"/>
    <property type="molecule type" value="Genomic_DNA"/>
</dbReference>
<dbReference type="Proteomes" id="UP001596504">
    <property type="component" value="Unassembled WGS sequence"/>
</dbReference>
<accession>A0ABW2LQI2</accession>
<reference evidence="2" key="1">
    <citation type="journal article" date="2019" name="Int. J. Syst. Evol. Microbiol.">
        <title>The Global Catalogue of Microorganisms (GCM) 10K type strain sequencing project: providing services to taxonomists for standard genome sequencing and annotation.</title>
        <authorList>
            <consortium name="The Broad Institute Genomics Platform"/>
            <consortium name="The Broad Institute Genome Sequencing Center for Infectious Disease"/>
            <person name="Wu L."/>
            <person name="Ma J."/>
        </authorList>
    </citation>
    <scope>NUCLEOTIDE SEQUENCE [LARGE SCALE GENOMIC DNA]</scope>
    <source>
        <strain evidence="2">WLHS5</strain>
    </source>
</reference>
<protein>
    <submittedName>
        <fullName evidence="1">Uncharacterized protein</fullName>
    </submittedName>
</protein>
<sequence length="55" mass="5917">MDDFCEDCGIALLRHGSECGTEAGDPYSDPDYGRPLGWATPNDELIIPADVDMGD</sequence>
<gene>
    <name evidence="1" type="ORF">ACFQRI_24110</name>
</gene>
<name>A0ABW2LQI2_9PSEU</name>
<proteinExistence type="predicted"/>
<organism evidence="1 2">
    <name type="scientific">Saccharopolyspora griseoalba</name>
    <dbReference type="NCBI Taxonomy" id="1431848"/>
    <lineage>
        <taxon>Bacteria</taxon>
        <taxon>Bacillati</taxon>
        <taxon>Actinomycetota</taxon>
        <taxon>Actinomycetes</taxon>
        <taxon>Pseudonocardiales</taxon>
        <taxon>Pseudonocardiaceae</taxon>
        <taxon>Saccharopolyspora</taxon>
    </lineage>
</organism>
<keyword evidence="2" id="KW-1185">Reference proteome</keyword>